<proteinExistence type="predicted"/>
<dbReference type="Gene3D" id="1.10.3910.10">
    <property type="entry name" value="SP0561-like"/>
    <property type="match status" value="1"/>
</dbReference>
<name>A0A7W0C6E7_9BACT</name>
<gene>
    <name evidence="1" type="ORF">HNR65_000372</name>
</gene>
<accession>A0A7W0C6E7</accession>
<keyword evidence="2" id="KW-1185">Reference proteome</keyword>
<dbReference type="Proteomes" id="UP000525298">
    <property type="component" value="Unassembled WGS sequence"/>
</dbReference>
<protein>
    <recommendedName>
        <fullName evidence="3">DUF1858 domain-containing protein</fullName>
    </recommendedName>
</protein>
<evidence type="ECO:0008006" key="3">
    <source>
        <dbReference type="Google" id="ProtNLM"/>
    </source>
</evidence>
<organism evidence="1 2">
    <name type="scientific">Desulfosalsimonas propionicica</name>
    <dbReference type="NCBI Taxonomy" id="332175"/>
    <lineage>
        <taxon>Bacteria</taxon>
        <taxon>Pseudomonadati</taxon>
        <taxon>Thermodesulfobacteriota</taxon>
        <taxon>Desulfobacteria</taxon>
        <taxon>Desulfobacterales</taxon>
        <taxon>Desulfosalsimonadaceae</taxon>
        <taxon>Desulfosalsimonas</taxon>
    </lineage>
</organism>
<evidence type="ECO:0000313" key="2">
    <source>
        <dbReference type="Proteomes" id="UP000525298"/>
    </source>
</evidence>
<sequence>MSSLDKPVKITPQMTVLDVVSHYRKTEAVFKRYDAAAGECICCNALFDALGNVADKYRLDLDRLITDLEQAARED</sequence>
<dbReference type="EMBL" id="JACDUS010000001">
    <property type="protein sequence ID" value="MBA2880065.1"/>
    <property type="molecule type" value="Genomic_DNA"/>
</dbReference>
<reference evidence="1 2" key="1">
    <citation type="submission" date="2020-07" db="EMBL/GenBank/DDBJ databases">
        <title>Genomic Encyclopedia of Type Strains, Phase IV (KMG-IV): sequencing the most valuable type-strain genomes for metagenomic binning, comparative biology and taxonomic classification.</title>
        <authorList>
            <person name="Goeker M."/>
        </authorList>
    </citation>
    <scope>NUCLEOTIDE SEQUENCE [LARGE SCALE GENOMIC DNA]</scope>
    <source>
        <strain evidence="1 2">DSM 17721</strain>
    </source>
</reference>
<dbReference type="RefSeq" id="WP_181549734.1">
    <property type="nucleotide sequence ID" value="NZ_JACDUS010000001.1"/>
</dbReference>
<comment type="caution">
    <text evidence="1">The sequence shown here is derived from an EMBL/GenBank/DDBJ whole genome shotgun (WGS) entry which is preliminary data.</text>
</comment>
<dbReference type="AlphaFoldDB" id="A0A7W0C6E7"/>
<evidence type="ECO:0000313" key="1">
    <source>
        <dbReference type="EMBL" id="MBA2880065.1"/>
    </source>
</evidence>
<dbReference type="InterPro" id="IPR038062">
    <property type="entry name" value="ScdA-like_N_sf"/>
</dbReference>